<keyword evidence="1" id="KW-0812">Transmembrane</keyword>
<evidence type="ECO:0000313" key="2">
    <source>
        <dbReference type="EMBL" id="OGE19361.1"/>
    </source>
</evidence>
<feature type="transmembrane region" description="Helical" evidence="1">
    <location>
        <begin position="26"/>
        <end position="43"/>
    </location>
</feature>
<reference evidence="2 3" key="1">
    <citation type="journal article" date="2016" name="Nat. Commun.">
        <title>Thousands of microbial genomes shed light on interconnected biogeochemical processes in an aquifer system.</title>
        <authorList>
            <person name="Anantharaman K."/>
            <person name="Brown C.T."/>
            <person name="Hug L.A."/>
            <person name="Sharon I."/>
            <person name="Castelle C.J."/>
            <person name="Probst A.J."/>
            <person name="Thomas B.C."/>
            <person name="Singh A."/>
            <person name="Wilkins M.J."/>
            <person name="Karaoz U."/>
            <person name="Brodie E.L."/>
            <person name="Williams K.H."/>
            <person name="Hubbard S.S."/>
            <person name="Banfield J.F."/>
        </authorList>
    </citation>
    <scope>NUCLEOTIDE SEQUENCE [LARGE SCALE GENOMIC DNA]</scope>
</reference>
<keyword evidence="1" id="KW-1133">Transmembrane helix</keyword>
<organism evidence="2 3">
    <name type="scientific">Candidatus Daviesbacteria bacterium RIFCSPHIGHO2_01_FULL_41_23</name>
    <dbReference type="NCBI Taxonomy" id="1797764"/>
    <lineage>
        <taxon>Bacteria</taxon>
        <taxon>Candidatus Daviesiibacteriota</taxon>
    </lineage>
</organism>
<comment type="caution">
    <text evidence="2">The sequence shown here is derived from an EMBL/GenBank/DDBJ whole genome shotgun (WGS) entry which is preliminary data.</text>
</comment>
<dbReference type="InterPro" id="IPR008965">
    <property type="entry name" value="CBM2/CBM3_carb-bd_dom_sf"/>
</dbReference>
<sequence length="208" mass="22008">MDNLNVYTNSQINNQSGNRPGFGPKIIFIILGIVILIEVVYAVKTLTAPSPTPPSPSQPAVVKQPLSPRISLTSSKLNYAVGETIPVIVMVNTGGKSVDGVDLIIRFNPQVLEVAPGGLSKGKIFSEYLLLSQDDKTGLISISGVSGVKESFIGQGEFALLTLKAKLPGKTTLAVDFQKGTTTASNLVESATSKNILESVDNLELNIQ</sequence>
<dbReference type="EMBL" id="MFCR01000003">
    <property type="protein sequence ID" value="OGE19361.1"/>
    <property type="molecule type" value="Genomic_DNA"/>
</dbReference>
<evidence type="ECO:0000256" key="1">
    <source>
        <dbReference type="SAM" id="Phobius"/>
    </source>
</evidence>
<dbReference type="CDD" id="cd08547">
    <property type="entry name" value="Type_II_cohesin"/>
    <property type="match status" value="1"/>
</dbReference>
<dbReference type="SUPFAM" id="SSF49384">
    <property type="entry name" value="Carbohydrate-binding domain"/>
    <property type="match status" value="1"/>
</dbReference>
<keyword evidence="1" id="KW-0472">Membrane</keyword>
<name>A0A1F5ISK5_9BACT</name>
<dbReference type="Proteomes" id="UP000176336">
    <property type="component" value="Unassembled WGS sequence"/>
</dbReference>
<dbReference type="AlphaFoldDB" id="A0A1F5ISK5"/>
<dbReference type="Gene3D" id="2.60.40.680">
    <property type="match status" value="1"/>
</dbReference>
<gene>
    <name evidence="2" type="ORF">A2871_00740</name>
</gene>
<evidence type="ECO:0000313" key="3">
    <source>
        <dbReference type="Proteomes" id="UP000176336"/>
    </source>
</evidence>
<proteinExistence type="predicted"/>
<protein>
    <submittedName>
        <fullName evidence="2">Uncharacterized protein</fullName>
    </submittedName>
</protein>
<accession>A0A1F5ISK5</accession>
<dbReference type="GO" id="GO:0030246">
    <property type="term" value="F:carbohydrate binding"/>
    <property type="evidence" value="ECO:0007669"/>
    <property type="project" value="InterPro"/>
</dbReference>